<evidence type="ECO:0000313" key="2">
    <source>
        <dbReference type="RefSeq" id="XP_028135725.1"/>
    </source>
</evidence>
<feature type="signal peptide" evidence="1">
    <location>
        <begin position="1"/>
        <end position="19"/>
    </location>
</feature>
<dbReference type="InParanoid" id="A0A6P7FSF4"/>
<proteinExistence type="predicted"/>
<gene>
    <name evidence="2" type="primary">LOC114330554</name>
</gene>
<accession>A0A6P7FSF4</accession>
<name>A0A6P7FSF4_DIAVI</name>
<keyword evidence="1" id="KW-0732">Signal</keyword>
<reference evidence="2" key="1">
    <citation type="submission" date="2025-08" db="UniProtKB">
        <authorList>
            <consortium name="RefSeq"/>
        </authorList>
    </citation>
    <scope>IDENTIFICATION</scope>
    <source>
        <tissue evidence="2">Whole insect</tissue>
    </source>
</reference>
<sequence>MKFLVLFALVLYCSSEVLGGPCDSVQCTPPNCGLGARPVVKPGDCCTTCQGFGNPKCEGIQCDVPLCPPGSIMKLKDNACCPSCEPFGKLFCSPVL</sequence>
<organism evidence="2">
    <name type="scientific">Diabrotica virgifera virgifera</name>
    <name type="common">western corn rootworm</name>
    <dbReference type="NCBI Taxonomy" id="50390"/>
    <lineage>
        <taxon>Eukaryota</taxon>
        <taxon>Metazoa</taxon>
        <taxon>Ecdysozoa</taxon>
        <taxon>Arthropoda</taxon>
        <taxon>Hexapoda</taxon>
        <taxon>Insecta</taxon>
        <taxon>Pterygota</taxon>
        <taxon>Neoptera</taxon>
        <taxon>Endopterygota</taxon>
        <taxon>Coleoptera</taxon>
        <taxon>Polyphaga</taxon>
        <taxon>Cucujiformia</taxon>
        <taxon>Chrysomeloidea</taxon>
        <taxon>Chrysomelidae</taxon>
        <taxon>Galerucinae</taxon>
        <taxon>Diabroticina</taxon>
        <taxon>Diabroticites</taxon>
        <taxon>Diabrotica</taxon>
    </lineage>
</organism>
<protein>
    <submittedName>
        <fullName evidence="2">Uncharacterized protein DDB_G0274171-like</fullName>
    </submittedName>
</protein>
<evidence type="ECO:0000256" key="1">
    <source>
        <dbReference type="SAM" id="SignalP"/>
    </source>
</evidence>
<dbReference type="AlphaFoldDB" id="A0A6P7FSF4"/>
<feature type="chain" id="PRO_5027946520" evidence="1">
    <location>
        <begin position="20"/>
        <end position="96"/>
    </location>
</feature>
<dbReference type="RefSeq" id="XP_028135725.1">
    <property type="nucleotide sequence ID" value="XM_028279924.1"/>
</dbReference>